<comment type="caution">
    <text evidence="2">The sequence shown here is derived from an EMBL/GenBank/DDBJ whole genome shotgun (WGS) entry which is preliminary data.</text>
</comment>
<evidence type="ECO:0000313" key="3">
    <source>
        <dbReference type="Proteomes" id="UP000779574"/>
    </source>
</evidence>
<evidence type="ECO:0000313" key="2">
    <source>
        <dbReference type="EMBL" id="KAG9682955.1"/>
    </source>
</evidence>
<reference evidence="2" key="2">
    <citation type="submission" date="2021-08" db="EMBL/GenBank/DDBJ databases">
        <authorList>
            <person name="Gostincar C."/>
            <person name="Sun X."/>
            <person name="Song Z."/>
            <person name="Gunde-Cimerman N."/>
        </authorList>
    </citation>
    <scope>NUCLEOTIDE SEQUENCE</scope>
    <source>
        <strain evidence="2">EXF-9911</strain>
    </source>
</reference>
<sequence>MRMLTKHSGLLACRDRQRKHNKGWRDGAYDQPLPFRNIAMIAGSASGPSTWLAEVAVKKPTNGKADVNGEGVNHPSGSTSRADPSISGYSFHYPPGNGRFVLVVLSSCSRTVREVFKKEHLTSSKLDFEARVPIPFSVFPSTYRSDTVTKSTEIKVEEQVNLSSSHGGREGHETRYTSSQAPPSRRFEEEIRVSEKDSYRHPGRREENIHTYEEERTSRPNRQTKISIEQDR</sequence>
<dbReference type="EMBL" id="JAHFXF010000751">
    <property type="protein sequence ID" value="KAG9682955.1"/>
    <property type="molecule type" value="Genomic_DNA"/>
</dbReference>
<accession>A0A9P8E7E4</accession>
<feature type="region of interest" description="Disordered" evidence="1">
    <location>
        <begin position="62"/>
        <end position="83"/>
    </location>
</feature>
<organism evidence="2 3">
    <name type="scientific">Aureobasidium melanogenum</name>
    <name type="common">Aureobasidium pullulans var. melanogenum</name>
    <dbReference type="NCBI Taxonomy" id="46634"/>
    <lineage>
        <taxon>Eukaryota</taxon>
        <taxon>Fungi</taxon>
        <taxon>Dikarya</taxon>
        <taxon>Ascomycota</taxon>
        <taxon>Pezizomycotina</taxon>
        <taxon>Dothideomycetes</taxon>
        <taxon>Dothideomycetidae</taxon>
        <taxon>Dothideales</taxon>
        <taxon>Saccotheciaceae</taxon>
        <taxon>Aureobasidium</taxon>
    </lineage>
</organism>
<feature type="compositionally biased region" description="Basic and acidic residues" evidence="1">
    <location>
        <begin position="185"/>
        <end position="218"/>
    </location>
</feature>
<reference evidence="2" key="1">
    <citation type="journal article" date="2021" name="J Fungi (Basel)">
        <title>Virulence traits and population genomics of the black yeast Aureobasidium melanogenum.</title>
        <authorList>
            <person name="Cernosa A."/>
            <person name="Sun X."/>
            <person name="Gostincar C."/>
            <person name="Fang C."/>
            <person name="Gunde-Cimerman N."/>
            <person name="Song Z."/>
        </authorList>
    </citation>
    <scope>NUCLEOTIDE SEQUENCE</scope>
    <source>
        <strain evidence="2">EXF-9911</strain>
    </source>
</reference>
<name>A0A9P8E7E4_AURME</name>
<feature type="region of interest" description="Disordered" evidence="1">
    <location>
        <begin position="159"/>
        <end position="232"/>
    </location>
</feature>
<proteinExistence type="predicted"/>
<protein>
    <submittedName>
        <fullName evidence="2">Uncharacterized protein</fullName>
    </submittedName>
</protein>
<gene>
    <name evidence="2" type="ORF">KCU76_g13434</name>
</gene>
<dbReference type="Proteomes" id="UP000779574">
    <property type="component" value="Unassembled WGS sequence"/>
</dbReference>
<dbReference type="OrthoDB" id="5428574at2759"/>
<feature type="non-terminal residue" evidence="2">
    <location>
        <position position="1"/>
    </location>
</feature>
<feature type="compositionally biased region" description="Polar residues" evidence="1">
    <location>
        <begin position="220"/>
        <end position="232"/>
    </location>
</feature>
<evidence type="ECO:0000256" key="1">
    <source>
        <dbReference type="SAM" id="MobiDB-lite"/>
    </source>
</evidence>
<dbReference type="AlphaFoldDB" id="A0A9P8E7E4"/>